<proteinExistence type="predicted"/>
<protein>
    <submittedName>
        <fullName evidence="1">Uncharacterized protein</fullName>
    </submittedName>
</protein>
<evidence type="ECO:0000313" key="1">
    <source>
        <dbReference type="EMBL" id="KZT67648.1"/>
    </source>
</evidence>
<gene>
    <name evidence="1" type="ORF">DAEQUDRAFT_728887</name>
</gene>
<name>A0A165P1L2_9APHY</name>
<evidence type="ECO:0000313" key="2">
    <source>
        <dbReference type="Proteomes" id="UP000076727"/>
    </source>
</evidence>
<reference evidence="1 2" key="1">
    <citation type="journal article" date="2016" name="Mol. Biol. Evol.">
        <title>Comparative Genomics of Early-Diverging Mushroom-Forming Fungi Provides Insights into the Origins of Lignocellulose Decay Capabilities.</title>
        <authorList>
            <person name="Nagy L.G."/>
            <person name="Riley R."/>
            <person name="Tritt A."/>
            <person name="Adam C."/>
            <person name="Daum C."/>
            <person name="Floudas D."/>
            <person name="Sun H."/>
            <person name="Yadav J.S."/>
            <person name="Pangilinan J."/>
            <person name="Larsson K.H."/>
            <person name="Matsuura K."/>
            <person name="Barry K."/>
            <person name="Labutti K."/>
            <person name="Kuo R."/>
            <person name="Ohm R.A."/>
            <person name="Bhattacharya S.S."/>
            <person name="Shirouzu T."/>
            <person name="Yoshinaga Y."/>
            <person name="Martin F.M."/>
            <person name="Grigoriev I.V."/>
            <person name="Hibbett D.S."/>
        </authorList>
    </citation>
    <scope>NUCLEOTIDE SEQUENCE [LARGE SCALE GENOMIC DNA]</scope>
    <source>
        <strain evidence="1 2">L-15889</strain>
    </source>
</reference>
<accession>A0A165P1L2</accession>
<dbReference type="EMBL" id="KV429074">
    <property type="protein sequence ID" value="KZT67648.1"/>
    <property type="molecule type" value="Genomic_DNA"/>
</dbReference>
<organism evidence="1 2">
    <name type="scientific">Daedalea quercina L-15889</name>
    <dbReference type="NCBI Taxonomy" id="1314783"/>
    <lineage>
        <taxon>Eukaryota</taxon>
        <taxon>Fungi</taxon>
        <taxon>Dikarya</taxon>
        <taxon>Basidiomycota</taxon>
        <taxon>Agaricomycotina</taxon>
        <taxon>Agaricomycetes</taxon>
        <taxon>Polyporales</taxon>
        <taxon>Fomitopsis</taxon>
    </lineage>
</organism>
<sequence length="74" mass="8088">MLLSTTECLPRCFLWITSAPGDALDFLPSILSPSGSLICISLTTCFLPNPRSPSDIPRLRWCTLRCLQSSSSAK</sequence>
<dbReference type="Proteomes" id="UP000076727">
    <property type="component" value="Unassembled WGS sequence"/>
</dbReference>
<keyword evidence="2" id="KW-1185">Reference proteome</keyword>
<dbReference type="AlphaFoldDB" id="A0A165P1L2"/>